<dbReference type="KEGG" id="tdn:Suden_0223"/>
<gene>
    <name evidence="1" type="ordered locus">Suden_0223</name>
</gene>
<proteinExistence type="predicted"/>
<dbReference type="EMBL" id="CP000153">
    <property type="protein sequence ID" value="ABB43504.1"/>
    <property type="molecule type" value="Genomic_DNA"/>
</dbReference>
<evidence type="ECO:0000313" key="1">
    <source>
        <dbReference type="EMBL" id="ABB43504.1"/>
    </source>
</evidence>
<accession>Q30U27</accession>
<protein>
    <submittedName>
        <fullName evidence="1">Uncharacterized protein</fullName>
    </submittedName>
</protein>
<evidence type="ECO:0000313" key="2">
    <source>
        <dbReference type="Proteomes" id="UP000002714"/>
    </source>
</evidence>
<organism evidence="1 2">
    <name type="scientific">Sulfurimonas denitrificans (strain ATCC 33889 / DSM 1251)</name>
    <name type="common">Thiomicrospira denitrificans (strain ATCC 33889 / DSM 1251)</name>
    <dbReference type="NCBI Taxonomy" id="326298"/>
    <lineage>
        <taxon>Bacteria</taxon>
        <taxon>Pseudomonadati</taxon>
        <taxon>Campylobacterota</taxon>
        <taxon>Epsilonproteobacteria</taxon>
        <taxon>Campylobacterales</taxon>
        <taxon>Sulfurimonadaceae</taxon>
        <taxon>Sulfurimonas</taxon>
    </lineage>
</organism>
<dbReference type="Proteomes" id="UP000002714">
    <property type="component" value="Chromosome"/>
</dbReference>
<dbReference type="AlphaFoldDB" id="Q30U27"/>
<dbReference type="HOGENOM" id="CLU_719475_0_0_7"/>
<reference evidence="1 2" key="1">
    <citation type="journal article" date="2008" name="Appl. Environ. Microbiol.">
        <title>Genome of the epsilonproteobacterial chemolithoautotroph Sulfurimonas denitrificans.</title>
        <authorList>
            <person name="Sievert S.M."/>
            <person name="Scott K.M."/>
            <person name="Klotz M.G."/>
            <person name="Chain P.S.G."/>
            <person name="Hauser L.J."/>
            <person name="Hemp J."/>
            <person name="Huegler M."/>
            <person name="Land M."/>
            <person name="Lapidus A."/>
            <person name="Larimer F.W."/>
            <person name="Lucas S."/>
            <person name="Malfatti S.A."/>
            <person name="Meyer F."/>
            <person name="Paulsen I.T."/>
            <person name="Ren Q."/>
            <person name="Simon J."/>
            <person name="Bailey K."/>
            <person name="Diaz E."/>
            <person name="Fitzpatrick K.A."/>
            <person name="Glover B."/>
            <person name="Gwatney N."/>
            <person name="Korajkic A."/>
            <person name="Long A."/>
            <person name="Mobberley J.M."/>
            <person name="Pantry S.N."/>
            <person name="Pazder G."/>
            <person name="Peterson S."/>
            <person name="Quintanilla J.D."/>
            <person name="Sprinkle R."/>
            <person name="Stephens J."/>
            <person name="Thomas P."/>
            <person name="Vaughn R."/>
            <person name="Weber M.J."/>
            <person name="Wooten L.L."/>
        </authorList>
    </citation>
    <scope>NUCLEOTIDE SEQUENCE [LARGE SCALE GENOMIC DNA]</scope>
    <source>
        <strain evidence="2">ATCC 33889 / DSM 1251</strain>
    </source>
</reference>
<keyword evidence="2" id="KW-1185">Reference proteome</keyword>
<dbReference type="RefSeq" id="WP_011371859.1">
    <property type="nucleotide sequence ID" value="NC_007575.1"/>
</dbReference>
<name>Q30U27_SULDN</name>
<sequence length="384" mass="46134">MNIFEKIYKKGLDRDDETIDVHQIIKIYDTYLTKDVKNFLKFLRRKDNFLYFMMEIPNKINQIHNKEYIESNIIDPYYDGELSDEDLYKIDIEVMRDILLNYYLSEAKDSLLYYETYGEIFPFSIYFDVYRTEFQEVVKKKYVEPIVRNLYPLSENLKDDTEFNEDDMLKSFYINVTNNSFTAAVMRFEEIIMPKCLEILGPQYKRNFIKYSNDAIINVKHWNILFFDYSENNKFNNQKYLSETNIKWIPVLDRSDINFDQFYGKFLAKSLEQYIFGYAIKHTIGTSSNLKLILENNFYFISEFAPIMNYISSIVKLGSQINYLFIKILSMNCNLTDIETTFIVNTLEISTKTKDKQKLKIKTYKNIEKELPFIDSNYAKFRWT</sequence>